<feature type="region of interest" description="Disordered" evidence="1">
    <location>
        <begin position="517"/>
        <end position="568"/>
    </location>
</feature>
<evidence type="ECO:0000256" key="1">
    <source>
        <dbReference type="SAM" id="MobiDB-lite"/>
    </source>
</evidence>
<feature type="compositionally biased region" description="Polar residues" evidence="1">
    <location>
        <begin position="62"/>
        <end position="87"/>
    </location>
</feature>
<dbReference type="Proteomes" id="UP000813824">
    <property type="component" value="Unassembled WGS sequence"/>
</dbReference>
<feature type="compositionally biased region" description="Polar residues" evidence="1">
    <location>
        <begin position="398"/>
        <end position="417"/>
    </location>
</feature>
<feature type="region of interest" description="Disordered" evidence="1">
    <location>
        <begin position="463"/>
        <end position="504"/>
    </location>
</feature>
<organism evidence="2 3">
    <name type="scientific">Cristinia sonorae</name>
    <dbReference type="NCBI Taxonomy" id="1940300"/>
    <lineage>
        <taxon>Eukaryota</taxon>
        <taxon>Fungi</taxon>
        <taxon>Dikarya</taxon>
        <taxon>Basidiomycota</taxon>
        <taxon>Agaricomycotina</taxon>
        <taxon>Agaricomycetes</taxon>
        <taxon>Agaricomycetidae</taxon>
        <taxon>Agaricales</taxon>
        <taxon>Pleurotineae</taxon>
        <taxon>Stephanosporaceae</taxon>
        <taxon>Cristinia</taxon>
    </lineage>
</organism>
<keyword evidence="3" id="KW-1185">Reference proteome</keyword>
<feature type="compositionally biased region" description="Low complexity" evidence="1">
    <location>
        <begin position="93"/>
        <end position="104"/>
    </location>
</feature>
<proteinExistence type="predicted"/>
<dbReference type="AlphaFoldDB" id="A0A8K0UYU7"/>
<reference evidence="2" key="1">
    <citation type="journal article" date="2021" name="New Phytol.">
        <title>Evolutionary innovations through gain and loss of genes in the ectomycorrhizal Boletales.</title>
        <authorList>
            <person name="Wu G."/>
            <person name="Miyauchi S."/>
            <person name="Morin E."/>
            <person name="Kuo A."/>
            <person name="Drula E."/>
            <person name="Varga T."/>
            <person name="Kohler A."/>
            <person name="Feng B."/>
            <person name="Cao Y."/>
            <person name="Lipzen A."/>
            <person name="Daum C."/>
            <person name="Hundley H."/>
            <person name="Pangilinan J."/>
            <person name="Johnson J."/>
            <person name="Barry K."/>
            <person name="LaButti K."/>
            <person name="Ng V."/>
            <person name="Ahrendt S."/>
            <person name="Min B."/>
            <person name="Choi I.G."/>
            <person name="Park H."/>
            <person name="Plett J.M."/>
            <person name="Magnuson J."/>
            <person name="Spatafora J.W."/>
            <person name="Nagy L.G."/>
            <person name="Henrissat B."/>
            <person name="Grigoriev I.V."/>
            <person name="Yang Z.L."/>
            <person name="Xu J."/>
            <person name="Martin F.M."/>
        </authorList>
    </citation>
    <scope>NUCLEOTIDE SEQUENCE</scope>
    <source>
        <strain evidence="2">KKN 215</strain>
    </source>
</reference>
<evidence type="ECO:0000313" key="2">
    <source>
        <dbReference type="EMBL" id="KAH8108043.1"/>
    </source>
</evidence>
<feature type="compositionally biased region" description="Polar residues" evidence="1">
    <location>
        <begin position="522"/>
        <end position="537"/>
    </location>
</feature>
<protein>
    <submittedName>
        <fullName evidence="2">Uncharacterized protein</fullName>
    </submittedName>
</protein>
<dbReference type="OrthoDB" id="6159439at2759"/>
<feature type="compositionally biased region" description="Basic and acidic residues" evidence="1">
    <location>
        <begin position="16"/>
        <end position="27"/>
    </location>
</feature>
<sequence length="699" mass="72903">MLNPISSRAKTKSQARKADAANKKGEEGSVSGTNAPEAAENGGSQPPSPVAASSPLPGADNSGLTGTATPRTPSLSSEEGAPSTNAQAAEINSPDSGSGTSSSPRTITEVSPTAKPQPIPSPNSNAARGDSEPSDLSVGINTSLFGNPFPFGPPPAESSAGSSPSIPPTPADQRGMGLGSGLMAIPEHLRNQRRPSLPIIVSPPVGGNQSFLGQDLSPHQQRVSPLSFMQQGEHMRSDTGTGNTLLDPSIRRRSVDINMTRLGVHPYAHLATNAGGAQAGDLNLLRRGSMPHVLDPQMMTNGLVNRSNGMLGPQTHAHPVRRPGMYSRMSMPQLMHMQEETTNFDESPPRISQPFNGNPNLPANLVHFGARFSVPSREISAPIPGPLPSPGFSFGDAPTSTDSNGSPNLAAPSTSSHPRFLLNTRRSLSGPAEDADTEDDASAISSNYPFSRFGSFASVAGSESSFTSGGGWSESGSGKAHSQHRGSDGQLHAENMNNGFERRPSASGQMLELFHDLGVSGNGNHTPQPHSQPLSRSRSGDGSEGNGHDPTTSGGVGGGSNNNADMQGADGSELAYALRQDKDAASTDVLQYPGGYSPGSDQRLGHRLSDDVNGQYGYPNHDEHQHQQTMPKQEFPGSYSESGYAYGPSSNHNALHFEFMGGAGAGGSGPYHNGAIELSNMCVPASMDYHVVAPYMQYS</sequence>
<feature type="region of interest" description="Disordered" evidence="1">
    <location>
        <begin position="379"/>
        <end position="420"/>
    </location>
</feature>
<name>A0A8K0UYU7_9AGAR</name>
<accession>A0A8K0UYU7</accession>
<comment type="caution">
    <text evidence="2">The sequence shown here is derived from an EMBL/GenBank/DDBJ whole genome shotgun (WGS) entry which is preliminary data.</text>
</comment>
<feature type="region of interest" description="Disordered" evidence="1">
    <location>
        <begin position="1"/>
        <end position="180"/>
    </location>
</feature>
<feature type="region of interest" description="Disordered" evidence="1">
    <location>
        <begin position="587"/>
        <end position="609"/>
    </location>
</feature>
<dbReference type="EMBL" id="JAEVFJ010000001">
    <property type="protein sequence ID" value="KAH8108043.1"/>
    <property type="molecule type" value="Genomic_DNA"/>
</dbReference>
<gene>
    <name evidence="2" type="ORF">BXZ70DRAFT_32308</name>
</gene>
<feature type="compositionally biased region" description="Low complexity" evidence="1">
    <location>
        <begin position="42"/>
        <end position="59"/>
    </location>
</feature>
<evidence type="ECO:0000313" key="3">
    <source>
        <dbReference type="Proteomes" id="UP000813824"/>
    </source>
</evidence>